<evidence type="ECO:0000256" key="3">
    <source>
        <dbReference type="SAM" id="Coils"/>
    </source>
</evidence>
<feature type="region of interest" description="Disordered" evidence="4">
    <location>
        <begin position="1"/>
        <end position="32"/>
    </location>
</feature>
<evidence type="ECO:0000313" key="7">
    <source>
        <dbReference type="Proteomes" id="UP000324996"/>
    </source>
</evidence>
<dbReference type="SUPFAM" id="SSF55073">
    <property type="entry name" value="Nucleotide cyclase"/>
    <property type="match status" value="1"/>
</dbReference>
<keyword evidence="7" id="KW-1185">Reference proteome</keyword>
<dbReference type="GO" id="GO:0005886">
    <property type="term" value="C:plasma membrane"/>
    <property type="evidence" value="ECO:0007669"/>
    <property type="project" value="TreeGrafter"/>
</dbReference>
<dbReference type="FunFam" id="3.30.70.270:FF:000001">
    <property type="entry name" value="Diguanylate cyclase domain protein"/>
    <property type="match status" value="1"/>
</dbReference>
<dbReference type="PROSITE" id="PS50887">
    <property type="entry name" value="GGDEF"/>
    <property type="match status" value="1"/>
</dbReference>
<evidence type="ECO:0000256" key="2">
    <source>
        <dbReference type="ARBA" id="ARBA00034247"/>
    </source>
</evidence>
<dbReference type="AlphaFoldDB" id="A0A5A7N9E1"/>
<evidence type="ECO:0000256" key="4">
    <source>
        <dbReference type="SAM" id="MobiDB-lite"/>
    </source>
</evidence>
<proteinExistence type="predicted"/>
<comment type="caution">
    <text evidence="6">The sequence shown here is derived from an EMBL/GenBank/DDBJ whole genome shotgun (WGS) entry which is preliminary data.</text>
</comment>
<gene>
    <name evidence="6" type="primary">dgcA</name>
    <name evidence="6" type="ORF">JCM17846_20760</name>
</gene>
<dbReference type="Proteomes" id="UP000324996">
    <property type="component" value="Unassembled WGS sequence"/>
</dbReference>
<dbReference type="Gene3D" id="3.30.70.270">
    <property type="match status" value="1"/>
</dbReference>
<dbReference type="EMBL" id="BKCN01000010">
    <property type="protein sequence ID" value="GER04394.1"/>
    <property type="molecule type" value="Genomic_DNA"/>
</dbReference>
<feature type="domain" description="GGDEF" evidence="5">
    <location>
        <begin position="125"/>
        <end position="257"/>
    </location>
</feature>
<dbReference type="InterPro" id="IPR000160">
    <property type="entry name" value="GGDEF_dom"/>
</dbReference>
<dbReference type="GO" id="GO:1902201">
    <property type="term" value="P:negative regulation of bacterial-type flagellum-dependent cell motility"/>
    <property type="evidence" value="ECO:0007669"/>
    <property type="project" value="TreeGrafter"/>
</dbReference>
<reference evidence="6 7" key="1">
    <citation type="submission" date="2019-09" db="EMBL/GenBank/DDBJ databases">
        <title>NBRP : Genome information of microbial organism related human and environment.</title>
        <authorList>
            <person name="Hattori M."/>
            <person name="Oshima K."/>
            <person name="Inaba H."/>
            <person name="Suda W."/>
            <person name="Sakamoto M."/>
            <person name="Iino T."/>
            <person name="Kitahara M."/>
            <person name="Oshida Y."/>
            <person name="Iida T."/>
            <person name="Kudo T."/>
            <person name="Itoh T."/>
            <person name="Ohkuma M."/>
        </authorList>
    </citation>
    <scope>NUCLEOTIDE SEQUENCE [LARGE SCALE GENOMIC DNA]</scope>
    <source>
        <strain evidence="6 7">Q-1</strain>
    </source>
</reference>
<dbReference type="GO" id="GO:0052621">
    <property type="term" value="F:diguanylate cyclase activity"/>
    <property type="evidence" value="ECO:0007669"/>
    <property type="project" value="UniProtKB-EC"/>
</dbReference>
<dbReference type="GO" id="GO:0043709">
    <property type="term" value="P:cell adhesion involved in single-species biofilm formation"/>
    <property type="evidence" value="ECO:0007669"/>
    <property type="project" value="TreeGrafter"/>
</dbReference>
<evidence type="ECO:0000313" key="6">
    <source>
        <dbReference type="EMBL" id="GER04394.1"/>
    </source>
</evidence>
<dbReference type="SMART" id="SM00267">
    <property type="entry name" value="GGDEF"/>
    <property type="match status" value="1"/>
</dbReference>
<feature type="coiled-coil region" evidence="3">
    <location>
        <begin position="67"/>
        <end position="94"/>
    </location>
</feature>
<dbReference type="NCBIfam" id="TIGR00254">
    <property type="entry name" value="GGDEF"/>
    <property type="match status" value="1"/>
</dbReference>
<dbReference type="RefSeq" id="WP_042085653.1">
    <property type="nucleotide sequence ID" value="NZ_BKCN01000010.1"/>
</dbReference>
<dbReference type="PANTHER" id="PTHR45138:SF9">
    <property type="entry name" value="DIGUANYLATE CYCLASE DGCM-RELATED"/>
    <property type="match status" value="1"/>
</dbReference>
<accession>A0A5A7N9E1</accession>
<organism evidence="6 7">
    <name type="scientific">Iodidimonas nitroreducens</name>
    <dbReference type="NCBI Taxonomy" id="1236968"/>
    <lineage>
        <taxon>Bacteria</taxon>
        <taxon>Pseudomonadati</taxon>
        <taxon>Pseudomonadota</taxon>
        <taxon>Alphaproteobacteria</taxon>
        <taxon>Iodidimonadales</taxon>
        <taxon>Iodidimonadaceae</taxon>
        <taxon>Iodidimonas</taxon>
    </lineage>
</organism>
<name>A0A5A7N9E1_9PROT</name>
<evidence type="ECO:0000259" key="5">
    <source>
        <dbReference type="PROSITE" id="PS50887"/>
    </source>
</evidence>
<protein>
    <recommendedName>
        <fullName evidence="1">diguanylate cyclase</fullName>
        <ecNumber evidence="1">2.7.7.65</ecNumber>
    </recommendedName>
</protein>
<dbReference type="EC" id="2.7.7.65" evidence="1"/>
<keyword evidence="3" id="KW-0175">Coiled coil</keyword>
<dbReference type="PANTHER" id="PTHR45138">
    <property type="entry name" value="REGULATORY COMPONENTS OF SENSORY TRANSDUCTION SYSTEM"/>
    <property type="match status" value="1"/>
</dbReference>
<comment type="catalytic activity">
    <reaction evidence="2">
        <text>2 GTP = 3',3'-c-di-GMP + 2 diphosphate</text>
        <dbReference type="Rhea" id="RHEA:24898"/>
        <dbReference type="ChEBI" id="CHEBI:33019"/>
        <dbReference type="ChEBI" id="CHEBI:37565"/>
        <dbReference type="ChEBI" id="CHEBI:58805"/>
        <dbReference type="EC" id="2.7.7.65"/>
    </reaction>
</comment>
<dbReference type="Pfam" id="PF00990">
    <property type="entry name" value="GGDEF"/>
    <property type="match status" value="1"/>
</dbReference>
<dbReference type="CDD" id="cd01949">
    <property type="entry name" value="GGDEF"/>
    <property type="match status" value="1"/>
</dbReference>
<feature type="compositionally biased region" description="Polar residues" evidence="4">
    <location>
        <begin position="10"/>
        <end position="19"/>
    </location>
</feature>
<dbReference type="InterPro" id="IPR050469">
    <property type="entry name" value="Diguanylate_Cyclase"/>
</dbReference>
<dbReference type="InterPro" id="IPR029787">
    <property type="entry name" value="Nucleotide_cyclase"/>
</dbReference>
<dbReference type="InterPro" id="IPR043128">
    <property type="entry name" value="Rev_trsase/Diguanyl_cyclase"/>
</dbReference>
<sequence>MRVDAMDASHSVSSDTQHAFSPRRRSAKDRQNRAYEEAAERVDQDADALYVFGIPEEDLTTEVRAAVSRILKDNEALRRQLLKAERVIADLHDLADHDSLTPTLNRRAFMRELNRLLALAKRHKTPLALAYFDIDDMKQINDRLSHAAGDAALLRIGEMLVEHCRSSDLVARLGGDEFAIVLPHSNAEQAAELAARLTAALAANPPMIQDDVVDLKLSYGVSMAQADDQAEQLLARADADMYAHKAKTKAEGAAAQS</sequence>
<evidence type="ECO:0000256" key="1">
    <source>
        <dbReference type="ARBA" id="ARBA00012528"/>
    </source>
</evidence>